<reference evidence="13 14" key="1">
    <citation type="submission" date="2023-07" db="EMBL/GenBank/DDBJ databases">
        <title>Sorghum-associated microbial communities from plants grown in Nebraska, USA.</title>
        <authorList>
            <person name="Schachtman D."/>
        </authorList>
    </citation>
    <scope>NUCLEOTIDE SEQUENCE [LARGE SCALE GENOMIC DNA]</scope>
    <source>
        <strain evidence="13 14">4099</strain>
    </source>
</reference>
<sequence>MVGERLRSGQSSGRNGIAMKTHTLRNAISIALFAVTNGATSLAAAQDADRRETSQVTNEMQDAQQFDLPPGALGASLEAVGAQSGLRIAYSPALVANRQGRAVQGRMHWREAMARLLQGSGLDYRQADDGTVVIAPAFAEPERRVAPAPADARAPQGANATELETITVTGTRIRGGTTPSPVITLGSERIREEGFSDLGEVIRSVPQNFTGGQNPGATSGNLAGAGLGNQNVTGGSSLNLRGLGADATLTLLNGRRLSYGGFLQGVDISAIPVEAVSRVEIVADGASAIYGSDAVAGVGNVVLKREHEGFTVGARYGAATDGGLATREYTATGGAVWASGGLIATYKDAAVDPIYAADRDYASRLTHPTTLYPGSELSSALVSLHQSLGPKAEFKLDALRTQRKQAYDFFYLGSNTHVTPETTTSFVSPGVDLFLGNDWTLSATAALGRDRHRQYQTRQNLQTMETLLQLDECYCNESRIYELGAEGPLFELPGGSVRMAAAAGHRTNEFSQVNHVTNQQVTHGRESSRFVYAEVDIPLVGDGNRMAGIDGFVLTAAVRGEDYDTFGSVATPKFGLLYRPSGDFTMKASLGRSFKAPTLFDRNYATYVFLDPPGYYGGTGFPADATVMYYGGGNPDLEAERARTWSTSVAFHPRALPGLEAELTWFDIDFENRVKQPIANVAEALSNPVYRQFVTFAPSAAAQQEAIGAADTFTNYTGRPYDPGNVVALVSARRINVSTQRVRGLDLSSTYRLDVGAGRLALRGAVSWMESSEQTVAGQGSYELAGTLFNPPKFSGRVGAVWDRGGLMASAFANYSGGVTDTVNAEKGGSFTTMDATLRYAPGQPGAGLAGLEFTLSAQNLLDRAPPSYVPALAEYAPPYDATNYSPIGRFVSVSVSKQF</sequence>
<dbReference type="InterPro" id="IPR036942">
    <property type="entry name" value="Beta-barrel_TonB_sf"/>
</dbReference>
<accession>A0ABU1XST3</accession>
<name>A0ABU1XST3_9GAMM</name>
<evidence type="ECO:0000256" key="11">
    <source>
        <dbReference type="RuleBase" id="RU003357"/>
    </source>
</evidence>
<evidence type="ECO:0000256" key="2">
    <source>
        <dbReference type="ARBA" id="ARBA00022448"/>
    </source>
</evidence>
<dbReference type="PROSITE" id="PS52016">
    <property type="entry name" value="TONB_DEPENDENT_REC_3"/>
    <property type="match status" value="1"/>
</dbReference>
<evidence type="ECO:0000256" key="6">
    <source>
        <dbReference type="ARBA" id="ARBA00023004"/>
    </source>
</evidence>
<evidence type="ECO:0000256" key="4">
    <source>
        <dbReference type="ARBA" id="ARBA00022496"/>
    </source>
</evidence>
<dbReference type="SUPFAM" id="SSF56935">
    <property type="entry name" value="Porins"/>
    <property type="match status" value="1"/>
</dbReference>
<organism evidence="13 14">
    <name type="scientific">Luteimonas terrae</name>
    <dbReference type="NCBI Taxonomy" id="1530191"/>
    <lineage>
        <taxon>Bacteria</taxon>
        <taxon>Pseudomonadati</taxon>
        <taxon>Pseudomonadota</taxon>
        <taxon>Gammaproteobacteria</taxon>
        <taxon>Lysobacterales</taxon>
        <taxon>Lysobacteraceae</taxon>
        <taxon>Luteimonas</taxon>
    </lineage>
</organism>
<dbReference type="Pfam" id="PF07715">
    <property type="entry name" value="Plug"/>
    <property type="match status" value="1"/>
</dbReference>
<comment type="subcellular location">
    <subcellularLocation>
        <location evidence="1 10">Cell outer membrane</location>
        <topology evidence="1 10">Multi-pass membrane protein</topology>
    </subcellularLocation>
</comment>
<evidence type="ECO:0000313" key="13">
    <source>
        <dbReference type="EMBL" id="MDR7191807.1"/>
    </source>
</evidence>
<keyword evidence="7 11" id="KW-0798">TonB box</keyword>
<dbReference type="PANTHER" id="PTHR47234:SF3">
    <property type="entry name" value="SECRETIN_TONB SHORT N-TERMINAL DOMAIN-CONTAINING PROTEIN"/>
    <property type="match status" value="1"/>
</dbReference>
<keyword evidence="3 10" id="KW-1134">Transmembrane beta strand</keyword>
<keyword evidence="8 10" id="KW-0472">Membrane</keyword>
<keyword evidence="2 10" id="KW-0813">Transport</keyword>
<proteinExistence type="inferred from homology"/>
<evidence type="ECO:0000256" key="1">
    <source>
        <dbReference type="ARBA" id="ARBA00004571"/>
    </source>
</evidence>
<dbReference type="Proteomes" id="UP001256588">
    <property type="component" value="Unassembled WGS sequence"/>
</dbReference>
<dbReference type="Gene3D" id="2.40.170.20">
    <property type="entry name" value="TonB-dependent receptor, beta-barrel domain"/>
    <property type="match status" value="1"/>
</dbReference>
<dbReference type="Pfam" id="PF00593">
    <property type="entry name" value="TonB_dep_Rec_b-barrel"/>
    <property type="match status" value="1"/>
</dbReference>
<evidence type="ECO:0000256" key="3">
    <source>
        <dbReference type="ARBA" id="ARBA00022452"/>
    </source>
</evidence>
<dbReference type="Pfam" id="PF07660">
    <property type="entry name" value="STN"/>
    <property type="match status" value="1"/>
</dbReference>
<keyword evidence="9 10" id="KW-0998">Cell outer membrane</keyword>
<dbReference type="SMART" id="SM00965">
    <property type="entry name" value="STN"/>
    <property type="match status" value="1"/>
</dbReference>
<dbReference type="InterPro" id="IPR037066">
    <property type="entry name" value="Plug_dom_sf"/>
</dbReference>
<dbReference type="RefSeq" id="WP_310232516.1">
    <property type="nucleotide sequence ID" value="NZ_JAVDWO010000002.1"/>
</dbReference>
<keyword evidence="13" id="KW-0675">Receptor</keyword>
<dbReference type="Gene3D" id="2.170.130.10">
    <property type="entry name" value="TonB-dependent receptor, plug domain"/>
    <property type="match status" value="1"/>
</dbReference>
<protein>
    <submittedName>
        <fullName evidence="13">Outer membrane receptor protein involved in Fe transport</fullName>
    </submittedName>
</protein>
<dbReference type="Gene3D" id="3.55.50.30">
    <property type="match status" value="1"/>
</dbReference>
<evidence type="ECO:0000313" key="14">
    <source>
        <dbReference type="Proteomes" id="UP001256588"/>
    </source>
</evidence>
<dbReference type="InterPro" id="IPR000531">
    <property type="entry name" value="Beta-barrel_TonB"/>
</dbReference>
<dbReference type="EMBL" id="JAVDWO010000002">
    <property type="protein sequence ID" value="MDR7191807.1"/>
    <property type="molecule type" value="Genomic_DNA"/>
</dbReference>
<dbReference type="PANTHER" id="PTHR47234">
    <property type="match status" value="1"/>
</dbReference>
<evidence type="ECO:0000256" key="5">
    <source>
        <dbReference type="ARBA" id="ARBA00022692"/>
    </source>
</evidence>
<keyword evidence="14" id="KW-1185">Reference proteome</keyword>
<evidence type="ECO:0000256" key="10">
    <source>
        <dbReference type="PROSITE-ProRule" id="PRU01360"/>
    </source>
</evidence>
<evidence type="ECO:0000256" key="8">
    <source>
        <dbReference type="ARBA" id="ARBA00023136"/>
    </source>
</evidence>
<dbReference type="InterPro" id="IPR011662">
    <property type="entry name" value="Secretin/TonB_short_N"/>
</dbReference>
<gene>
    <name evidence="13" type="ORF">J2W68_000515</name>
</gene>
<keyword evidence="6" id="KW-0408">Iron</keyword>
<keyword evidence="4" id="KW-0406">Ion transport</keyword>
<keyword evidence="5 10" id="KW-0812">Transmembrane</keyword>
<evidence type="ECO:0000259" key="12">
    <source>
        <dbReference type="SMART" id="SM00965"/>
    </source>
</evidence>
<keyword evidence="4" id="KW-0410">Iron transport</keyword>
<evidence type="ECO:0000256" key="7">
    <source>
        <dbReference type="ARBA" id="ARBA00023077"/>
    </source>
</evidence>
<feature type="domain" description="Secretin/TonB short N-terminal" evidence="12">
    <location>
        <begin position="86"/>
        <end position="137"/>
    </location>
</feature>
<dbReference type="InterPro" id="IPR012910">
    <property type="entry name" value="Plug_dom"/>
</dbReference>
<evidence type="ECO:0000256" key="9">
    <source>
        <dbReference type="ARBA" id="ARBA00023237"/>
    </source>
</evidence>
<dbReference type="InterPro" id="IPR039426">
    <property type="entry name" value="TonB-dep_rcpt-like"/>
</dbReference>
<comment type="caution">
    <text evidence="13">The sequence shown here is derived from an EMBL/GenBank/DDBJ whole genome shotgun (WGS) entry which is preliminary data.</text>
</comment>
<comment type="similarity">
    <text evidence="10 11">Belongs to the TonB-dependent receptor family.</text>
</comment>